<keyword evidence="2" id="KW-0808">Transferase</keyword>
<dbReference type="Pfam" id="PF02195">
    <property type="entry name" value="ParB_N"/>
    <property type="match status" value="1"/>
</dbReference>
<dbReference type="GO" id="GO:0005694">
    <property type="term" value="C:chromosome"/>
    <property type="evidence" value="ECO:0007669"/>
    <property type="project" value="TreeGrafter"/>
</dbReference>
<evidence type="ECO:0000256" key="1">
    <source>
        <dbReference type="ARBA" id="ARBA00022603"/>
    </source>
</evidence>
<evidence type="ECO:0000259" key="3">
    <source>
        <dbReference type="SMART" id="SM00470"/>
    </source>
</evidence>
<organism evidence="4 5">
    <name type="scientific">Methylococcus capsulatus</name>
    <dbReference type="NCBI Taxonomy" id="414"/>
    <lineage>
        <taxon>Bacteria</taxon>
        <taxon>Pseudomonadati</taxon>
        <taxon>Pseudomonadota</taxon>
        <taxon>Gammaproteobacteria</taxon>
        <taxon>Methylococcales</taxon>
        <taxon>Methylococcaceae</taxon>
        <taxon>Methylococcus</taxon>
    </lineage>
</organism>
<dbReference type="InterPro" id="IPR015840">
    <property type="entry name" value="DNA_MeTrfase_ParB"/>
</dbReference>
<accession>A0AA35Y0W6</accession>
<dbReference type="PROSITE" id="PS00092">
    <property type="entry name" value="N6_MTASE"/>
    <property type="match status" value="1"/>
</dbReference>
<dbReference type="InterPro" id="IPR050336">
    <property type="entry name" value="Chromosome_partition/occlusion"/>
</dbReference>
<feature type="domain" description="ParB-like N-terminal" evidence="3">
    <location>
        <begin position="9"/>
        <end position="95"/>
    </location>
</feature>
<dbReference type="GO" id="GO:0008170">
    <property type="term" value="F:N-methyltransferase activity"/>
    <property type="evidence" value="ECO:0007669"/>
    <property type="project" value="InterPro"/>
</dbReference>
<reference evidence="4" key="1">
    <citation type="submission" date="2023-03" db="EMBL/GenBank/DDBJ databases">
        <authorList>
            <person name="Pearce D."/>
        </authorList>
    </citation>
    <scope>NUCLEOTIDE SEQUENCE</scope>
    <source>
        <strain evidence="4">Mc</strain>
    </source>
</reference>
<dbReference type="PANTHER" id="PTHR33375">
    <property type="entry name" value="CHROMOSOME-PARTITIONING PROTEIN PARB-RELATED"/>
    <property type="match status" value="1"/>
</dbReference>
<dbReference type="Pfam" id="PF01555">
    <property type="entry name" value="N6_N4_Mtase"/>
    <property type="match status" value="1"/>
</dbReference>
<evidence type="ECO:0000313" key="4">
    <source>
        <dbReference type="EMBL" id="CAI8819542.1"/>
    </source>
</evidence>
<gene>
    <name evidence="4" type="ORF">MCNOR_1918</name>
</gene>
<dbReference type="GO" id="GO:0045881">
    <property type="term" value="P:positive regulation of sporulation resulting in formation of a cellular spore"/>
    <property type="evidence" value="ECO:0007669"/>
    <property type="project" value="TreeGrafter"/>
</dbReference>
<dbReference type="Proteomes" id="UP001158598">
    <property type="component" value="Chromosome"/>
</dbReference>
<dbReference type="RefSeq" id="WP_218796967.1">
    <property type="nucleotide sequence ID" value="NZ_CP079097.1"/>
</dbReference>
<dbReference type="PANTHER" id="PTHR33375:SF1">
    <property type="entry name" value="CHROMOSOME-PARTITIONING PROTEIN PARB-RELATED"/>
    <property type="match status" value="1"/>
</dbReference>
<evidence type="ECO:0000256" key="2">
    <source>
        <dbReference type="ARBA" id="ARBA00022679"/>
    </source>
</evidence>
<sequence length="424" mass="46334">MNWLADKIEQWPTTKLLPYARNARTHSDDQVAQIAASIAEFGFTAPILAGSDGVMVAGHGRWAAARQLGLSQVPVIVLDHLSPTQRRALVIADNRIAENAGWDEALLKLELAALQDEDFDLASIGFDADALLDLLADAESVTEGQTEDDVAPEVPGVPISRPGDVWILGSHRLLCGDAADPDSFARLMDGVKAAMVFTDPPYNVNYANTAKDKRRGKQRAILNDNLGTNFSDFLRAALKPMLAHCEGAVYIAMSSSELDTLQSAFRAAGGHWSTFIIWAKHTFTLGRADYQRQYEPILYGWPEGASRHWCGDRDQGDVWHINKPARNDLHPTMKPVELVERALRNSSRPGALVLDPFGGSGTTLIAAEKSGRVARLIELDPKYVDVIVRRWQDWAGRQATRLADGVTFDAAVDQAASVSSTISQ</sequence>
<dbReference type="REBASE" id="702123">
    <property type="entry name" value="M1.McaNorORF1918P"/>
</dbReference>
<dbReference type="AlphaFoldDB" id="A0AA35Y0W6"/>
<dbReference type="CDD" id="cd16403">
    <property type="entry name" value="ParB_N_like_MT"/>
    <property type="match status" value="1"/>
</dbReference>
<keyword evidence="1" id="KW-0489">Methyltransferase</keyword>
<evidence type="ECO:0000313" key="5">
    <source>
        <dbReference type="Proteomes" id="UP001158598"/>
    </source>
</evidence>
<dbReference type="InterPro" id="IPR002941">
    <property type="entry name" value="DNA_methylase_N4/N6"/>
</dbReference>
<proteinExistence type="predicted"/>
<dbReference type="SMART" id="SM00470">
    <property type="entry name" value="ParB"/>
    <property type="match status" value="1"/>
</dbReference>
<dbReference type="GO" id="GO:0003677">
    <property type="term" value="F:DNA binding"/>
    <property type="evidence" value="ECO:0007669"/>
    <property type="project" value="InterPro"/>
</dbReference>
<dbReference type="GO" id="GO:0032259">
    <property type="term" value="P:methylation"/>
    <property type="evidence" value="ECO:0007669"/>
    <property type="project" value="UniProtKB-KW"/>
</dbReference>
<dbReference type="PIRSF" id="PIRSF036758">
    <property type="entry name" value="Aden_M_ParB"/>
    <property type="match status" value="1"/>
</dbReference>
<protein>
    <submittedName>
        <fullName evidence="4">ParB family transcriptional regulator, chromosome partitioning protein</fullName>
    </submittedName>
</protein>
<dbReference type="InterPro" id="IPR002052">
    <property type="entry name" value="DNA_methylase_N6_adenine_CS"/>
</dbReference>
<dbReference type="EMBL" id="OX458332">
    <property type="protein sequence ID" value="CAI8819542.1"/>
    <property type="molecule type" value="Genomic_DNA"/>
</dbReference>
<name>A0AA35Y0W6_METCP</name>
<dbReference type="GO" id="GO:0007059">
    <property type="term" value="P:chromosome segregation"/>
    <property type="evidence" value="ECO:0007669"/>
    <property type="project" value="TreeGrafter"/>
</dbReference>
<dbReference type="InterPro" id="IPR003115">
    <property type="entry name" value="ParB_N"/>
</dbReference>